<evidence type="ECO:0000313" key="1">
    <source>
        <dbReference type="EMBL" id="KAF5759347.1"/>
    </source>
</evidence>
<evidence type="ECO:0000313" key="2">
    <source>
        <dbReference type="EMBL" id="OTG24231.1"/>
    </source>
</evidence>
<reference evidence="1 3" key="1">
    <citation type="journal article" date="2017" name="Nature">
        <title>The sunflower genome provides insights into oil metabolism, flowering and Asterid evolution.</title>
        <authorList>
            <person name="Badouin H."/>
            <person name="Gouzy J."/>
            <person name="Grassa C.J."/>
            <person name="Murat F."/>
            <person name="Staton S.E."/>
            <person name="Cottret L."/>
            <person name="Lelandais-Briere C."/>
            <person name="Owens G.L."/>
            <person name="Carrere S."/>
            <person name="Mayjonade B."/>
            <person name="Legrand L."/>
            <person name="Gill N."/>
            <person name="Kane N.C."/>
            <person name="Bowers J.E."/>
            <person name="Hubner S."/>
            <person name="Bellec A."/>
            <person name="Berard A."/>
            <person name="Berges H."/>
            <person name="Blanchet N."/>
            <person name="Boniface M.C."/>
            <person name="Brunel D."/>
            <person name="Catrice O."/>
            <person name="Chaidir N."/>
            <person name="Claudel C."/>
            <person name="Donnadieu C."/>
            <person name="Faraut T."/>
            <person name="Fievet G."/>
            <person name="Helmstetter N."/>
            <person name="King M."/>
            <person name="Knapp S.J."/>
            <person name="Lai Z."/>
            <person name="Le Paslier M.C."/>
            <person name="Lippi Y."/>
            <person name="Lorenzon L."/>
            <person name="Mandel J.R."/>
            <person name="Marage G."/>
            <person name="Marchand G."/>
            <person name="Marquand E."/>
            <person name="Bret-Mestries E."/>
            <person name="Morien E."/>
            <person name="Nambeesan S."/>
            <person name="Nguyen T."/>
            <person name="Pegot-Espagnet P."/>
            <person name="Pouilly N."/>
            <person name="Raftis F."/>
            <person name="Sallet E."/>
            <person name="Schiex T."/>
            <person name="Thomas J."/>
            <person name="Vandecasteele C."/>
            <person name="Vares D."/>
            <person name="Vear F."/>
            <person name="Vautrin S."/>
            <person name="Crespi M."/>
            <person name="Mangin B."/>
            <person name="Burke J.M."/>
            <person name="Salse J."/>
            <person name="Munos S."/>
            <person name="Vincourt P."/>
            <person name="Rieseberg L.H."/>
            <person name="Langlade N.B."/>
        </authorList>
    </citation>
    <scope>NUCLEOTIDE SEQUENCE [LARGE SCALE GENOMIC DNA]</scope>
    <source>
        <strain evidence="3">cv. SF193</strain>
        <tissue evidence="1">Leaves</tissue>
    </source>
</reference>
<dbReference type="EMBL" id="CM007894">
    <property type="protein sequence ID" value="OTG24231.1"/>
    <property type="molecule type" value="Genomic_DNA"/>
</dbReference>
<gene>
    <name evidence="2" type="ORF">HannXRQ_Chr05g0134401</name>
    <name evidence="1" type="ORF">HanXRQr2_Chr16g0740141</name>
</gene>
<sequence length="73" mass="8114">MPVIVPVMFLCFQGFLNHNKLSVMPPRSMAFFIFNSPSARICFICEMKATEHPGAAVDEDVQSVVIARLVGRT</sequence>
<accession>A0A251UPI6</accession>
<organism evidence="2 3">
    <name type="scientific">Helianthus annuus</name>
    <name type="common">Common sunflower</name>
    <dbReference type="NCBI Taxonomy" id="4232"/>
    <lineage>
        <taxon>Eukaryota</taxon>
        <taxon>Viridiplantae</taxon>
        <taxon>Streptophyta</taxon>
        <taxon>Embryophyta</taxon>
        <taxon>Tracheophyta</taxon>
        <taxon>Spermatophyta</taxon>
        <taxon>Magnoliopsida</taxon>
        <taxon>eudicotyledons</taxon>
        <taxon>Gunneridae</taxon>
        <taxon>Pentapetalae</taxon>
        <taxon>asterids</taxon>
        <taxon>campanulids</taxon>
        <taxon>Asterales</taxon>
        <taxon>Asteraceae</taxon>
        <taxon>Asteroideae</taxon>
        <taxon>Heliantheae alliance</taxon>
        <taxon>Heliantheae</taxon>
        <taxon>Helianthus</taxon>
    </lineage>
</organism>
<dbReference type="Gramene" id="mRNA:HanXRQr2_Chr16g0740141">
    <property type="protein sequence ID" value="mRNA:HanXRQr2_Chr16g0740141"/>
    <property type="gene ID" value="HanXRQr2_Chr16g0740141"/>
</dbReference>
<evidence type="ECO:0000313" key="3">
    <source>
        <dbReference type="Proteomes" id="UP000215914"/>
    </source>
</evidence>
<keyword evidence="3" id="KW-1185">Reference proteome</keyword>
<reference evidence="1" key="3">
    <citation type="submission" date="2020-06" db="EMBL/GenBank/DDBJ databases">
        <title>Helianthus annuus Genome sequencing and assembly Release 2.</title>
        <authorList>
            <person name="Gouzy J."/>
            <person name="Langlade N."/>
            <person name="Munos S."/>
        </authorList>
    </citation>
    <scope>NUCLEOTIDE SEQUENCE</scope>
    <source>
        <tissue evidence="1">Leaves</tissue>
    </source>
</reference>
<reference evidence="2" key="2">
    <citation type="submission" date="2017-02" db="EMBL/GenBank/DDBJ databases">
        <title>Sunflower complete genome.</title>
        <authorList>
            <person name="Langlade N."/>
            <person name="Munos S."/>
        </authorList>
    </citation>
    <scope>NUCLEOTIDE SEQUENCE [LARGE SCALE GENOMIC DNA]</scope>
    <source>
        <tissue evidence="2">Leaves</tissue>
    </source>
</reference>
<dbReference type="InParanoid" id="A0A251UPI6"/>
<name>A0A251UPI6_HELAN</name>
<proteinExistence type="predicted"/>
<dbReference type="AlphaFoldDB" id="A0A251UPI6"/>
<protein>
    <submittedName>
        <fullName evidence="2">Uncharacterized protein</fullName>
    </submittedName>
</protein>
<dbReference type="EMBL" id="MNCJ02000331">
    <property type="protein sequence ID" value="KAF5759347.1"/>
    <property type="molecule type" value="Genomic_DNA"/>
</dbReference>
<dbReference type="Proteomes" id="UP000215914">
    <property type="component" value="Chromosome 5"/>
</dbReference>